<keyword evidence="2" id="KW-1185">Reference proteome</keyword>
<dbReference type="EMBL" id="VCIW01000023">
    <property type="protein sequence ID" value="TLS49203.1"/>
    <property type="molecule type" value="Genomic_DNA"/>
</dbReference>
<reference evidence="1 2" key="1">
    <citation type="submission" date="2019-05" db="EMBL/GenBank/DDBJ databases">
        <authorList>
            <person name="Narsing Rao M.P."/>
            <person name="Li W.J."/>
        </authorList>
    </citation>
    <scope>NUCLEOTIDE SEQUENCE [LARGE SCALE GENOMIC DNA]</scope>
    <source>
        <strain evidence="1 2">SYSU_K30003</strain>
    </source>
</reference>
<evidence type="ECO:0000313" key="1">
    <source>
        <dbReference type="EMBL" id="TLS49203.1"/>
    </source>
</evidence>
<sequence>MSDIDIRDCPAPVNMTLIQRLKPLAGRTVTLYQPGMPQLTKTRGVLRDVTLTSFKVGATKVFYKTSFIVELHSPAKRVRPRELTATAEGMGRFRGKLIRVGRDFIEFVRVPGRNVPSLFPLNLFTLVVCEPEDEE</sequence>
<accession>A0A5R9G8Y4</accession>
<gene>
    <name evidence="1" type="ORF">FE782_26610</name>
</gene>
<protein>
    <submittedName>
        <fullName evidence="1">Uncharacterized protein</fullName>
    </submittedName>
</protein>
<dbReference type="OrthoDB" id="2606850at2"/>
<organism evidence="1 2">
    <name type="scientific">Paenibacillus antri</name>
    <dbReference type="NCBI Taxonomy" id="2582848"/>
    <lineage>
        <taxon>Bacteria</taxon>
        <taxon>Bacillati</taxon>
        <taxon>Bacillota</taxon>
        <taxon>Bacilli</taxon>
        <taxon>Bacillales</taxon>
        <taxon>Paenibacillaceae</taxon>
        <taxon>Paenibacillus</taxon>
    </lineage>
</organism>
<dbReference type="AlphaFoldDB" id="A0A5R9G8Y4"/>
<proteinExistence type="predicted"/>
<name>A0A5R9G8Y4_9BACL</name>
<dbReference type="RefSeq" id="WP_138197401.1">
    <property type="nucleotide sequence ID" value="NZ_VCIW01000023.1"/>
</dbReference>
<comment type="caution">
    <text evidence="1">The sequence shown here is derived from an EMBL/GenBank/DDBJ whole genome shotgun (WGS) entry which is preliminary data.</text>
</comment>
<dbReference type="Proteomes" id="UP000309676">
    <property type="component" value="Unassembled WGS sequence"/>
</dbReference>
<evidence type="ECO:0000313" key="2">
    <source>
        <dbReference type="Proteomes" id="UP000309676"/>
    </source>
</evidence>